<reference evidence="2" key="2">
    <citation type="submission" date="2020-09" db="EMBL/GenBank/DDBJ databases">
        <authorList>
            <person name="Sun Q."/>
            <person name="Kim S."/>
        </authorList>
    </citation>
    <scope>NUCLEOTIDE SEQUENCE</scope>
    <source>
        <strain evidence="2">KCTC 32255</strain>
    </source>
</reference>
<dbReference type="SUPFAM" id="SSF54913">
    <property type="entry name" value="GlnB-like"/>
    <property type="match status" value="1"/>
</dbReference>
<dbReference type="GO" id="GO:0010038">
    <property type="term" value="P:response to metal ion"/>
    <property type="evidence" value="ECO:0007669"/>
    <property type="project" value="InterPro"/>
</dbReference>
<comment type="caution">
    <text evidence="2">The sequence shown here is derived from an EMBL/GenBank/DDBJ whole genome shotgun (WGS) entry which is preliminary data.</text>
</comment>
<proteinExistence type="inferred from homology"/>
<gene>
    <name evidence="2" type="ORF">GCM10011614_02180</name>
</gene>
<name>A0A918UD94_9SPHN</name>
<comment type="similarity">
    <text evidence="1">Belongs to the CutA family.</text>
</comment>
<dbReference type="AlphaFoldDB" id="A0A918UD94"/>
<evidence type="ECO:0008006" key="4">
    <source>
        <dbReference type="Google" id="ProtNLM"/>
    </source>
</evidence>
<keyword evidence="3" id="KW-1185">Reference proteome</keyword>
<dbReference type="Pfam" id="PF03091">
    <property type="entry name" value="CutA1"/>
    <property type="match status" value="1"/>
</dbReference>
<dbReference type="PANTHER" id="PTHR23419:SF8">
    <property type="entry name" value="FI09726P"/>
    <property type="match status" value="1"/>
</dbReference>
<sequence>MAEAQLPAPALIWCPFPDEAAARAVAGALLDEGLAACANLVPGLTSLFVWNGARDEAREIGMLVKTNAALLDAAVARLGMLHPYEEPAITGWICDAASAGTRVWLGGISPAAI</sequence>
<organism evidence="2 3">
    <name type="scientific">Novosphingobium colocasiae</name>
    <dbReference type="NCBI Taxonomy" id="1256513"/>
    <lineage>
        <taxon>Bacteria</taxon>
        <taxon>Pseudomonadati</taxon>
        <taxon>Pseudomonadota</taxon>
        <taxon>Alphaproteobacteria</taxon>
        <taxon>Sphingomonadales</taxon>
        <taxon>Sphingomonadaceae</taxon>
        <taxon>Novosphingobium</taxon>
    </lineage>
</organism>
<dbReference type="InterPro" id="IPR011322">
    <property type="entry name" value="N-reg_PII-like_a/b"/>
</dbReference>
<reference evidence="2" key="1">
    <citation type="journal article" date="2014" name="Int. J. Syst. Evol. Microbiol.">
        <title>Complete genome sequence of Corynebacterium casei LMG S-19264T (=DSM 44701T), isolated from a smear-ripened cheese.</title>
        <authorList>
            <consortium name="US DOE Joint Genome Institute (JGI-PGF)"/>
            <person name="Walter F."/>
            <person name="Albersmeier A."/>
            <person name="Kalinowski J."/>
            <person name="Ruckert C."/>
        </authorList>
    </citation>
    <scope>NUCLEOTIDE SEQUENCE</scope>
    <source>
        <strain evidence="2">KCTC 32255</strain>
    </source>
</reference>
<protein>
    <recommendedName>
        <fullName evidence="4">Divalent-cation tolerance protein CutA</fullName>
    </recommendedName>
</protein>
<accession>A0A918UD94</accession>
<evidence type="ECO:0000313" key="2">
    <source>
        <dbReference type="EMBL" id="GGY91064.1"/>
    </source>
</evidence>
<dbReference type="InterPro" id="IPR015867">
    <property type="entry name" value="N-reg_PII/ATP_PRibTrfase_C"/>
</dbReference>
<dbReference type="Proteomes" id="UP000648075">
    <property type="component" value="Unassembled WGS sequence"/>
</dbReference>
<dbReference type="Gene3D" id="3.30.70.120">
    <property type="match status" value="1"/>
</dbReference>
<dbReference type="RefSeq" id="WP_189619244.1">
    <property type="nucleotide sequence ID" value="NZ_BMZA01000001.1"/>
</dbReference>
<dbReference type="GO" id="GO:0005507">
    <property type="term" value="F:copper ion binding"/>
    <property type="evidence" value="ECO:0007669"/>
    <property type="project" value="TreeGrafter"/>
</dbReference>
<evidence type="ECO:0000256" key="1">
    <source>
        <dbReference type="ARBA" id="ARBA00010169"/>
    </source>
</evidence>
<dbReference type="EMBL" id="BMZA01000001">
    <property type="protein sequence ID" value="GGY91064.1"/>
    <property type="molecule type" value="Genomic_DNA"/>
</dbReference>
<evidence type="ECO:0000313" key="3">
    <source>
        <dbReference type="Proteomes" id="UP000648075"/>
    </source>
</evidence>
<dbReference type="PANTHER" id="PTHR23419">
    <property type="entry name" value="DIVALENT CATION TOLERANCE CUTA-RELATED"/>
    <property type="match status" value="1"/>
</dbReference>
<dbReference type="InterPro" id="IPR004323">
    <property type="entry name" value="Ion_tolerance_CutA"/>
</dbReference>